<keyword evidence="2" id="KW-0732">Signal</keyword>
<keyword evidence="1" id="KW-0812">Transmembrane</keyword>
<feature type="signal peptide" evidence="2">
    <location>
        <begin position="1"/>
        <end position="21"/>
    </location>
</feature>
<evidence type="ECO:0000313" key="4">
    <source>
        <dbReference type="Proteomes" id="UP001307889"/>
    </source>
</evidence>
<reference evidence="3 4" key="1">
    <citation type="submission" date="2023-09" db="EMBL/GenBank/DDBJ databases">
        <title>Nesidiocoris tenuis whole genome shotgun sequence.</title>
        <authorList>
            <person name="Shibata T."/>
            <person name="Shimoda M."/>
            <person name="Kobayashi T."/>
            <person name="Uehara T."/>
        </authorList>
    </citation>
    <scope>NUCLEOTIDE SEQUENCE [LARGE SCALE GENOMIC DNA]</scope>
    <source>
        <strain evidence="3 4">Japan</strain>
    </source>
</reference>
<name>A0ABN7AJA6_9HEMI</name>
<protein>
    <submittedName>
        <fullName evidence="3">IG</fullName>
    </submittedName>
</protein>
<evidence type="ECO:0000256" key="2">
    <source>
        <dbReference type="SAM" id="SignalP"/>
    </source>
</evidence>
<evidence type="ECO:0000313" key="3">
    <source>
        <dbReference type="EMBL" id="BES90960.1"/>
    </source>
</evidence>
<organism evidence="3 4">
    <name type="scientific">Nesidiocoris tenuis</name>
    <dbReference type="NCBI Taxonomy" id="355587"/>
    <lineage>
        <taxon>Eukaryota</taxon>
        <taxon>Metazoa</taxon>
        <taxon>Ecdysozoa</taxon>
        <taxon>Arthropoda</taxon>
        <taxon>Hexapoda</taxon>
        <taxon>Insecta</taxon>
        <taxon>Pterygota</taxon>
        <taxon>Neoptera</taxon>
        <taxon>Paraneoptera</taxon>
        <taxon>Hemiptera</taxon>
        <taxon>Heteroptera</taxon>
        <taxon>Panheteroptera</taxon>
        <taxon>Cimicomorpha</taxon>
        <taxon>Miridae</taxon>
        <taxon>Dicyphina</taxon>
        <taxon>Nesidiocoris</taxon>
    </lineage>
</organism>
<proteinExistence type="predicted"/>
<keyword evidence="1" id="KW-1133">Transmembrane helix</keyword>
<evidence type="ECO:0000256" key="1">
    <source>
        <dbReference type="SAM" id="Phobius"/>
    </source>
</evidence>
<sequence>MGYVNVDSLQMILWLVAAVFCQQFQGSLCSESAVTGKIGNTVTLACSSVTDKDIFMFWETPLGIVAPGYNVSHSKFKYDILTGALKMFIHHEGEKGKYSCYSRGINNRMIRISTIELKVEERWQMAGSSLVSTLHRLIVLVSVAIVILGLWIAHMMWMKFLRKSYIMEGTAPPNLRHIYRQIDQLESLDEDVELTQLNP</sequence>
<accession>A0ABN7AJA6</accession>
<feature type="chain" id="PRO_5046141673" evidence="2">
    <location>
        <begin position="22"/>
        <end position="199"/>
    </location>
</feature>
<keyword evidence="1" id="KW-0472">Membrane</keyword>
<dbReference type="Proteomes" id="UP001307889">
    <property type="component" value="Chromosome 2"/>
</dbReference>
<feature type="transmembrane region" description="Helical" evidence="1">
    <location>
        <begin position="137"/>
        <end position="157"/>
    </location>
</feature>
<keyword evidence="4" id="KW-1185">Reference proteome</keyword>
<dbReference type="EMBL" id="AP028910">
    <property type="protein sequence ID" value="BES90960.1"/>
    <property type="molecule type" value="Genomic_DNA"/>
</dbReference>
<gene>
    <name evidence="3" type="ORF">NTJ_03768</name>
</gene>